<reference evidence="3" key="1">
    <citation type="journal article" date="2019" name="Int. J. Syst. Evol. Microbiol.">
        <title>The Global Catalogue of Microorganisms (GCM) 10K type strain sequencing project: providing services to taxonomists for standard genome sequencing and annotation.</title>
        <authorList>
            <consortium name="The Broad Institute Genomics Platform"/>
            <consortium name="The Broad Institute Genome Sequencing Center for Infectious Disease"/>
            <person name="Wu L."/>
            <person name="Ma J."/>
        </authorList>
    </citation>
    <scope>NUCLEOTIDE SEQUENCE [LARGE SCALE GENOMIC DNA]</scope>
    <source>
        <strain evidence="3">CCUG 42722</strain>
    </source>
</reference>
<keyword evidence="1" id="KW-0472">Membrane</keyword>
<feature type="transmembrane region" description="Helical" evidence="1">
    <location>
        <begin position="341"/>
        <end position="363"/>
    </location>
</feature>
<evidence type="ECO:0000313" key="3">
    <source>
        <dbReference type="Proteomes" id="UP001596011"/>
    </source>
</evidence>
<proteinExistence type="predicted"/>
<feature type="transmembrane region" description="Helical" evidence="1">
    <location>
        <begin position="23"/>
        <end position="40"/>
    </location>
</feature>
<evidence type="ECO:0000256" key="1">
    <source>
        <dbReference type="SAM" id="Phobius"/>
    </source>
</evidence>
<dbReference type="Proteomes" id="UP001596011">
    <property type="component" value="Unassembled WGS sequence"/>
</dbReference>
<dbReference type="RefSeq" id="WP_377132651.1">
    <property type="nucleotide sequence ID" value="NZ_JBHSFI010000002.1"/>
</dbReference>
<dbReference type="EMBL" id="JBHSFI010000002">
    <property type="protein sequence ID" value="MFC4627473.1"/>
    <property type="molecule type" value="Genomic_DNA"/>
</dbReference>
<evidence type="ECO:0000313" key="2">
    <source>
        <dbReference type="EMBL" id="MFC4627473.1"/>
    </source>
</evidence>
<feature type="transmembrane region" description="Helical" evidence="1">
    <location>
        <begin position="392"/>
        <end position="414"/>
    </location>
</feature>
<keyword evidence="1" id="KW-0812">Transmembrane</keyword>
<name>A0ABV9HAZ7_9MICO</name>
<organism evidence="2 3">
    <name type="scientific">Promicromonospora alba</name>
    <dbReference type="NCBI Taxonomy" id="1616110"/>
    <lineage>
        <taxon>Bacteria</taxon>
        <taxon>Bacillati</taxon>
        <taxon>Actinomycetota</taxon>
        <taxon>Actinomycetes</taxon>
        <taxon>Micrococcales</taxon>
        <taxon>Promicromonosporaceae</taxon>
        <taxon>Promicromonospora</taxon>
    </lineage>
</organism>
<accession>A0ABV9HAZ7</accession>
<gene>
    <name evidence="2" type="ORF">ACFO6V_04450</name>
</gene>
<feature type="transmembrane region" description="Helical" evidence="1">
    <location>
        <begin position="158"/>
        <end position="183"/>
    </location>
</feature>
<feature type="transmembrane region" description="Helical" evidence="1">
    <location>
        <begin position="426"/>
        <end position="445"/>
    </location>
</feature>
<comment type="caution">
    <text evidence="2">The sequence shown here is derived from an EMBL/GenBank/DDBJ whole genome shotgun (WGS) entry which is preliminary data.</text>
</comment>
<keyword evidence="1" id="KW-1133">Transmembrane helix</keyword>
<feature type="transmembrane region" description="Helical" evidence="1">
    <location>
        <begin position="195"/>
        <end position="217"/>
    </location>
</feature>
<sequence>MSAVGPLTGIGELARLIVRRDRFVLAAWLVLMALLALGLASGGTSAYPTEAERAALIDDVAANPALLAMRGPVFAPTPGALAAQGFVTSGVLFTGLASLLLVIRHTRADEAAGRRELLGSGVVGRQAALAAALAVVCAADLAVAALVTLSLLATGLPVGGSVALGLALGAGGIVFAGVGAVAAQLTEGAGGARTIALVVLGGLLVVAGAGDLTGSGLVWWSPFGWARHLRSFAGEQWWVFLLFAGLATLLTWAAFTLSARRDLGAGLVPARPGPAVAGPGLRSPLALAWRVHRGALFGWAAGFTLLGAALGAAMRSIGGLLDTPAYRDLMATTGDSDVADAFFRLVLYVLAQVVAASAVVSALQVRGQETAGLADLLLSGPVDRLRWAASHLALTALGTTVVLFGLGLGAGLGYGRPLDVLGTTMAYLPACLAFAGLAVTLTGWAPRLAAPVTWAVLGVTVAVDFLGEFQLADAAVLQRISPFAATAVPLTTGSGLAAALAVLVVLVAGLTGVGLLGLRRRDLDAS</sequence>
<keyword evidence="3" id="KW-1185">Reference proteome</keyword>
<feature type="transmembrane region" description="Helical" evidence="1">
    <location>
        <begin position="496"/>
        <end position="518"/>
    </location>
</feature>
<feature type="transmembrane region" description="Helical" evidence="1">
    <location>
        <begin position="452"/>
        <end position="476"/>
    </location>
</feature>
<feature type="transmembrane region" description="Helical" evidence="1">
    <location>
        <begin position="81"/>
        <end position="106"/>
    </location>
</feature>
<protein>
    <submittedName>
        <fullName evidence="2">ABC transporter permease</fullName>
    </submittedName>
</protein>
<feature type="transmembrane region" description="Helical" evidence="1">
    <location>
        <begin position="127"/>
        <end position="152"/>
    </location>
</feature>
<feature type="transmembrane region" description="Helical" evidence="1">
    <location>
        <begin position="296"/>
        <end position="321"/>
    </location>
</feature>
<feature type="transmembrane region" description="Helical" evidence="1">
    <location>
        <begin position="237"/>
        <end position="257"/>
    </location>
</feature>